<dbReference type="Pfam" id="PF16267">
    <property type="entry name" value="DUF4920"/>
    <property type="match status" value="1"/>
</dbReference>
<evidence type="ECO:0000313" key="1">
    <source>
        <dbReference type="EMBL" id="MDG3584945.1"/>
    </source>
</evidence>
<dbReference type="PROSITE" id="PS51257">
    <property type="entry name" value="PROKAR_LIPOPROTEIN"/>
    <property type="match status" value="1"/>
</dbReference>
<dbReference type="InterPro" id="IPR032577">
    <property type="entry name" value="DUF4920"/>
</dbReference>
<evidence type="ECO:0000313" key="2">
    <source>
        <dbReference type="Proteomes" id="UP001153642"/>
    </source>
</evidence>
<dbReference type="RefSeq" id="WP_277898681.1">
    <property type="nucleotide sequence ID" value="NZ_JAPMUA010000001.1"/>
</dbReference>
<comment type="caution">
    <text evidence="1">The sequence shown here is derived from an EMBL/GenBank/DDBJ whole genome shotgun (WGS) entry which is preliminary data.</text>
</comment>
<protein>
    <submittedName>
        <fullName evidence="1">DUF4920 domain-containing protein</fullName>
    </submittedName>
</protein>
<gene>
    <name evidence="1" type="ORF">OSR52_03620</name>
</gene>
<organism evidence="1 2">
    <name type="scientific">Galbibacter pacificus</name>
    <dbReference type="NCBI Taxonomy" id="2996052"/>
    <lineage>
        <taxon>Bacteria</taxon>
        <taxon>Pseudomonadati</taxon>
        <taxon>Bacteroidota</taxon>
        <taxon>Flavobacteriia</taxon>
        <taxon>Flavobacteriales</taxon>
        <taxon>Flavobacteriaceae</taxon>
        <taxon>Galbibacter</taxon>
    </lineage>
</organism>
<name>A0ABT6FNV2_9FLAO</name>
<dbReference type="Proteomes" id="UP001153642">
    <property type="component" value="Unassembled WGS sequence"/>
</dbReference>
<reference evidence="1" key="1">
    <citation type="submission" date="2022-11" db="EMBL/GenBank/DDBJ databases">
        <title>High-quality draft genome sequence of Galbibacter sp. strain CMA-7.</title>
        <authorList>
            <person name="Wei L."/>
            <person name="Dong C."/>
            <person name="Shao Z."/>
        </authorList>
    </citation>
    <scope>NUCLEOTIDE SEQUENCE</scope>
    <source>
        <strain evidence="1">CMA-7</strain>
    </source>
</reference>
<proteinExistence type="predicted"/>
<keyword evidence="2" id="KW-1185">Reference proteome</keyword>
<sequence length="164" mass="18276">MKTNYILMGCIAALIGCKPNTDGEKKEIAEAYNIYGDTIAATGITEPRKMQKEYNNMQVGDTAVYTLRAQVTDVCKAKGCWMKLDLEDGSEALVKFKDYGFFVPKNIMGEEVIIKGKAFLNEMPVEERRHYAEDAGKTKEEIAAITEPLITYSFEADGVLIAKQ</sequence>
<dbReference type="EMBL" id="JAPMUA010000001">
    <property type="protein sequence ID" value="MDG3584945.1"/>
    <property type="molecule type" value="Genomic_DNA"/>
</dbReference>
<accession>A0ABT6FNV2</accession>